<feature type="transmembrane region" description="Helical" evidence="1">
    <location>
        <begin position="47"/>
        <end position="70"/>
    </location>
</feature>
<evidence type="ECO:0000313" key="3">
    <source>
        <dbReference type="Proteomes" id="UP000028501"/>
    </source>
</evidence>
<proteinExistence type="predicted"/>
<feature type="transmembrane region" description="Helical" evidence="1">
    <location>
        <begin position="19"/>
        <end position="35"/>
    </location>
</feature>
<keyword evidence="1" id="KW-0812">Transmembrane</keyword>
<dbReference type="AlphaFoldDB" id="A0A075WNU1"/>
<dbReference type="EMBL" id="CP006577">
    <property type="protein sequence ID" value="AIG99243.1"/>
    <property type="molecule type" value="Genomic_DNA"/>
</dbReference>
<keyword evidence="1" id="KW-1133">Transmembrane helix</keyword>
<dbReference type="GeneID" id="24795998"/>
<feature type="transmembrane region" description="Helical" evidence="1">
    <location>
        <begin position="160"/>
        <end position="178"/>
    </location>
</feature>
<dbReference type="RefSeq" id="WP_010879725.1">
    <property type="nucleotide sequence ID" value="NZ_CP006577.1"/>
</dbReference>
<feature type="transmembrane region" description="Helical" evidence="1">
    <location>
        <begin position="82"/>
        <end position="104"/>
    </location>
</feature>
<evidence type="ECO:0000256" key="1">
    <source>
        <dbReference type="SAM" id="Phobius"/>
    </source>
</evidence>
<feature type="transmembrane region" description="Helical" evidence="1">
    <location>
        <begin position="187"/>
        <end position="208"/>
    </location>
</feature>
<name>A0A075WNU1_ARCFL</name>
<keyword evidence="1" id="KW-0472">Membrane</keyword>
<dbReference type="KEGG" id="afg:AFULGI_00025290"/>
<dbReference type="HOGENOM" id="CLU_1308432_0_0_2"/>
<gene>
    <name evidence="2" type="ORF">AFULGI_00025290</name>
</gene>
<protein>
    <submittedName>
        <fullName evidence="2">Uncharacterized protein</fullName>
    </submittedName>
</protein>
<feature type="transmembrane region" description="Helical" evidence="1">
    <location>
        <begin position="124"/>
        <end position="148"/>
    </location>
</feature>
<accession>A0A075WNU1</accession>
<dbReference type="Proteomes" id="UP000028501">
    <property type="component" value="Chromosome"/>
</dbReference>
<sequence length="211" mass="24138">MPTQAANEALAILRDASQFQWYVITLLLVVIYIYASEIHQKNYRAVFAGLAFWGMDWFNEIWNALVFHFTNYAAVWMAPGKTAYLILIGLNIEISMMFAIMGVAATKLLPEDRKAKIFGINNRIFYAIVLSAACVVVEIILNAANVLVWEYWWWNAKMPLLIFLIGYLPFFLVAYWVYDMDLVEKQAAVSFGILAIDAVLLIVFAGLMEWI</sequence>
<reference evidence="2 3" key="1">
    <citation type="submission" date="2013-07" db="EMBL/GenBank/DDBJ databases">
        <title>Genome of Archaeoglobus fulgidus.</title>
        <authorList>
            <person name="Fiebig A."/>
            <person name="Birkeland N.-K."/>
        </authorList>
    </citation>
    <scope>NUCLEOTIDE SEQUENCE [LARGE SCALE GENOMIC DNA]</scope>
    <source>
        <strain evidence="2 3">DSM 8774</strain>
    </source>
</reference>
<organism evidence="2 3">
    <name type="scientific">Archaeoglobus fulgidus DSM 8774</name>
    <dbReference type="NCBI Taxonomy" id="1344584"/>
    <lineage>
        <taxon>Archaea</taxon>
        <taxon>Methanobacteriati</taxon>
        <taxon>Methanobacteriota</taxon>
        <taxon>Archaeoglobi</taxon>
        <taxon>Archaeoglobales</taxon>
        <taxon>Archaeoglobaceae</taxon>
        <taxon>Archaeoglobus</taxon>
    </lineage>
</organism>
<evidence type="ECO:0000313" key="2">
    <source>
        <dbReference type="EMBL" id="AIG99243.1"/>
    </source>
</evidence>